<evidence type="ECO:0000313" key="3">
    <source>
        <dbReference type="Proteomes" id="UP001054945"/>
    </source>
</evidence>
<accession>A0AAV4QK38</accession>
<evidence type="ECO:0000313" key="2">
    <source>
        <dbReference type="EMBL" id="GIY08456.1"/>
    </source>
</evidence>
<gene>
    <name evidence="2" type="ORF">CEXT_564491</name>
</gene>
<evidence type="ECO:0000256" key="1">
    <source>
        <dbReference type="SAM" id="MobiDB-lite"/>
    </source>
</evidence>
<organism evidence="2 3">
    <name type="scientific">Caerostris extrusa</name>
    <name type="common">Bark spider</name>
    <name type="synonym">Caerostris bankana</name>
    <dbReference type="NCBI Taxonomy" id="172846"/>
    <lineage>
        <taxon>Eukaryota</taxon>
        <taxon>Metazoa</taxon>
        <taxon>Ecdysozoa</taxon>
        <taxon>Arthropoda</taxon>
        <taxon>Chelicerata</taxon>
        <taxon>Arachnida</taxon>
        <taxon>Araneae</taxon>
        <taxon>Araneomorphae</taxon>
        <taxon>Entelegynae</taxon>
        <taxon>Araneoidea</taxon>
        <taxon>Araneidae</taxon>
        <taxon>Caerostris</taxon>
    </lineage>
</organism>
<reference evidence="2 3" key="1">
    <citation type="submission" date="2021-06" db="EMBL/GenBank/DDBJ databases">
        <title>Caerostris extrusa draft genome.</title>
        <authorList>
            <person name="Kono N."/>
            <person name="Arakawa K."/>
        </authorList>
    </citation>
    <scope>NUCLEOTIDE SEQUENCE [LARGE SCALE GENOMIC DNA]</scope>
</reference>
<proteinExistence type="predicted"/>
<comment type="caution">
    <text evidence="2">The sequence shown here is derived from an EMBL/GenBank/DDBJ whole genome shotgun (WGS) entry which is preliminary data.</text>
</comment>
<feature type="non-terminal residue" evidence="2">
    <location>
        <position position="1"/>
    </location>
</feature>
<name>A0AAV4QK38_CAEEX</name>
<keyword evidence="3" id="KW-1185">Reference proteome</keyword>
<feature type="region of interest" description="Disordered" evidence="1">
    <location>
        <begin position="1"/>
        <end position="27"/>
    </location>
</feature>
<dbReference type="EMBL" id="BPLR01006253">
    <property type="protein sequence ID" value="GIY08456.1"/>
    <property type="molecule type" value="Genomic_DNA"/>
</dbReference>
<sequence length="138" mass="15151">GVRVRYLPCGRGTHGGSEGRGAAVASPRDGRIHWSTIHPSTTLLVALPFHQDRHGSTRSRKMTQNGEDIPPRLIGSRSAMIKRGGVEQDYFSPHQGIRLPLFNGQSKIHFLFNEYVNNPAKTTLVTHPTKAVGMRSTG</sequence>
<protein>
    <submittedName>
        <fullName evidence="2">Uncharacterized protein</fullName>
    </submittedName>
</protein>
<dbReference type="Proteomes" id="UP001054945">
    <property type="component" value="Unassembled WGS sequence"/>
</dbReference>
<dbReference type="AlphaFoldDB" id="A0AAV4QK38"/>